<gene>
    <name evidence="2" type="ORF">HPLM_LOCUS6380</name>
</gene>
<feature type="region of interest" description="Disordered" evidence="1">
    <location>
        <begin position="1"/>
        <end position="23"/>
    </location>
</feature>
<reference evidence="2 3" key="2">
    <citation type="submission" date="2018-11" db="EMBL/GenBank/DDBJ databases">
        <authorList>
            <consortium name="Pathogen Informatics"/>
        </authorList>
    </citation>
    <scope>NUCLEOTIDE SEQUENCE [LARGE SCALE GENOMIC DNA]</scope>
    <source>
        <strain evidence="2 3">MHpl1</strain>
    </source>
</reference>
<organism evidence="4">
    <name type="scientific">Haemonchus placei</name>
    <name type="common">Barber's pole worm</name>
    <dbReference type="NCBI Taxonomy" id="6290"/>
    <lineage>
        <taxon>Eukaryota</taxon>
        <taxon>Metazoa</taxon>
        <taxon>Ecdysozoa</taxon>
        <taxon>Nematoda</taxon>
        <taxon>Chromadorea</taxon>
        <taxon>Rhabditida</taxon>
        <taxon>Rhabditina</taxon>
        <taxon>Rhabditomorpha</taxon>
        <taxon>Strongyloidea</taxon>
        <taxon>Trichostrongylidae</taxon>
        <taxon>Haemonchus</taxon>
    </lineage>
</organism>
<feature type="compositionally biased region" description="Polar residues" evidence="1">
    <location>
        <begin position="1"/>
        <end position="15"/>
    </location>
</feature>
<evidence type="ECO:0000256" key="1">
    <source>
        <dbReference type="SAM" id="MobiDB-lite"/>
    </source>
</evidence>
<dbReference type="EMBL" id="UZAF01016484">
    <property type="protein sequence ID" value="VDO28802.1"/>
    <property type="molecule type" value="Genomic_DNA"/>
</dbReference>
<sequence length="106" mass="12148">MTRRQNIAWQNANRGNTKKARTHKNFEDEDHLLKLICGNFIEDEEQDIIEEKGDKEFTTLILVPISPTTINDTTSFDKRADVSTVWEGEILTWNALKGERSAGIVE</sequence>
<evidence type="ECO:0000313" key="4">
    <source>
        <dbReference type="WBParaSite" id="HPLM_0000638801-mRNA-1"/>
    </source>
</evidence>
<dbReference type="AlphaFoldDB" id="A0A0N4W873"/>
<evidence type="ECO:0000313" key="2">
    <source>
        <dbReference type="EMBL" id="VDO28802.1"/>
    </source>
</evidence>
<reference evidence="4" key="1">
    <citation type="submission" date="2017-02" db="UniProtKB">
        <authorList>
            <consortium name="WormBaseParasite"/>
        </authorList>
    </citation>
    <scope>IDENTIFICATION</scope>
</reference>
<name>A0A0N4W873_HAEPC</name>
<keyword evidence="3" id="KW-1185">Reference proteome</keyword>
<protein>
    <submittedName>
        <fullName evidence="4">Gag-pol polyprotein</fullName>
    </submittedName>
</protein>
<evidence type="ECO:0000313" key="3">
    <source>
        <dbReference type="Proteomes" id="UP000268014"/>
    </source>
</evidence>
<proteinExistence type="predicted"/>
<accession>A0A0N4W873</accession>
<dbReference type="WBParaSite" id="HPLM_0000638801-mRNA-1">
    <property type="protein sequence ID" value="HPLM_0000638801-mRNA-1"/>
    <property type="gene ID" value="HPLM_0000638801"/>
</dbReference>
<dbReference type="Proteomes" id="UP000268014">
    <property type="component" value="Unassembled WGS sequence"/>
</dbReference>